<keyword evidence="3" id="KW-1185">Reference proteome</keyword>
<dbReference type="PANTHER" id="PTHR33681">
    <property type="entry name" value="BINDING PROTEIN, PUTATIVE, EXPRESSED-RELATED"/>
    <property type="match status" value="1"/>
</dbReference>
<protein>
    <recommendedName>
        <fullName evidence="1">Alginate lyase 2 domain-containing protein</fullName>
    </recommendedName>
</protein>
<dbReference type="eggNOG" id="ENOG502QZRP">
    <property type="taxonomic scope" value="Eukaryota"/>
</dbReference>
<reference evidence="2 3" key="1">
    <citation type="journal article" date="2013" name="Nat. Genet.">
        <title>The high-quality draft genome of peach (Prunus persica) identifies unique patterns of genetic diversity, domestication and genome evolution.</title>
        <authorList>
            <consortium name="International Peach Genome Initiative"/>
            <person name="Verde I."/>
            <person name="Abbott A.G."/>
            <person name="Scalabrin S."/>
            <person name="Jung S."/>
            <person name="Shu S."/>
            <person name="Marroni F."/>
            <person name="Zhebentyayeva T."/>
            <person name="Dettori M.T."/>
            <person name="Grimwood J."/>
            <person name="Cattonaro F."/>
            <person name="Zuccolo A."/>
            <person name="Rossini L."/>
            <person name="Jenkins J."/>
            <person name="Vendramin E."/>
            <person name="Meisel L.A."/>
            <person name="Decroocq V."/>
            <person name="Sosinski B."/>
            <person name="Prochnik S."/>
            <person name="Mitros T."/>
            <person name="Policriti A."/>
            <person name="Cipriani G."/>
            <person name="Dondini L."/>
            <person name="Ficklin S."/>
            <person name="Goodstein D.M."/>
            <person name="Xuan P."/>
            <person name="Del Fabbro C."/>
            <person name="Aramini V."/>
            <person name="Copetti D."/>
            <person name="Gonzalez S."/>
            <person name="Horner D.S."/>
            <person name="Falchi R."/>
            <person name="Lucas S."/>
            <person name="Mica E."/>
            <person name="Maldonado J."/>
            <person name="Lazzari B."/>
            <person name="Bielenberg D."/>
            <person name="Pirona R."/>
            <person name="Miculan M."/>
            <person name="Barakat A."/>
            <person name="Testolin R."/>
            <person name="Stella A."/>
            <person name="Tartarini S."/>
            <person name="Tonutti P."/>
            <person name="Arus P."/>
            <person name="Orellana A."/>
            <person name="Wells C."/>
            <person name="Main D."/>
            <person name="Vizzotto G."/>
            <person name="Silva H."/>
            <person name="Salamini F."/>
            <person name="Schmutz J."/>
            <person name="Morgante M."/>
            <person name="Rokhsar D.S."/>
        </authorList>
    </citation>
    <scope>NUCLEOTIDE SEQUENCE [LARGE SCALE GENOMIC DNA]</scope>
    <source>
        <strain evidence="3">cv. Nemared</strain>
    </source>
</reference>
<accession>A0A251MS81</accession>
<dbReference type="AlphaFoldDB" id="A0A251MS81"/>
<dbReference type="Proteomes" id="UP000006882">
    <property type="component" value="Chromosome G8"/>
</dbReference>
<dbReference type="STRING" id="3760.A0A251MS81"/>
<evidence type="ECO:0000313" key="3">
    <source>
        <dbReference type="Proteomes" id="UP000006882"/>
    </source>
</evidence>
<evidence type="ECO:0000259" key="1">
    <source>
        <dbReference type="Pfam" id="PF08787"/>
    </source>
</evidence>
<organism evidence="2 3">
    <name type="scientific">Prunus persica</name>
    <name type="common">Peach</name>
    <name type="synonym">Amygdalus persica</name>
    <dbReference type="NCBI Taxonomy" id="3760"/>
    <lineage>
        <taxon>Eukaryota</taxon>
        <taxon>Viridiplantae</taxon>
        <taxon>Streptophyta</taxon>
        <taxon>Embryophyta</taxon>
        <taxon>Tracheophyta</taxon>
        <taxon>Spermatophyta</taxon>
        <taxon>Magnoliopsida</taxon>
        <taxon>eudicotyledons</taxon>
        <taxon>Gunneridae</taxon>
        <taxon>Pentapetalae</taxon>
        <taxon>rosids</taxon>
        <taxon>fabids</taxon>
        <taxon>Rosales</taxon>
        <taxon>Rosaceae</taxon>
        <taxon>Amygdaloideae</taxon>
        <taxon>Amygdaleae</taxon>
        <taxon>Prunus</taxon>
    </lineage>
</organism>
<dbReference type="SUPFAM" id="SSF49899">
    <property type="entry name" value="Concanavalin A-like lectins/glucanases"/>
    <property type="match status" value="1"/>
</dbReference>
<dbReference type="PANTHER" id="PTHR33681:SF13">
    <property type="entry name" value="ALGINATE LYASE 2 DOMAIN-CONTAINING PROTEIN"/>
    <property type="match status" value="1"/>
</dbReference>
<dbReference type="InterPro" id="IPR013320">
    <property type="entry name" value="ConA-like_dom_sf"/>
</dbReference>
<dbReference type="InterPro" id="IPR014895">
    <property type="entry name" value="Alginate_lyase_2"/>
</dbReference>
<sequence length="245" mass="27900">MPLLTASHIYTTDILRFMRIYAYTSYRMKMTSCLKKVVFLLLLSSLAAQQHLCAADPTDGFTRVQFTDENRMLQKPYDKAPEDRYSKVDGVEKFWIYTNDKPFKEGSPTRPRTEIRITGHDYTSGVWQFEGNFFVPQGTSGAIIMQVFGAANEATTLQLRVVNGDLKYYGNSVVAANIYSRWVRLNVIHNVGAGKVTIFIDGDQKLVVNDHGRATFYFKYGVYGALSGSSNYMESRWKGIKLFKK</sequence>
<dbReference type="Gene3D" id="2.60.120.200">
    <property type="match status" value="1"/>
</dbReference>
<dbReference type="Pfam" id="PF08787">
    <property type="entry name" value="Alginate_lyase2"/>
    <property type="match status" value="1"/>
</dbReference>
<gene>
    <name evidence="2" type="ORF">PRUPE_8G033100</name>
</gene>
<name>A0A251MS81_PRUPE</name>
<feature type="domain" description="Alginate lyase 2" evidence="1">
    <location>
        <begin position="73"/>
        <end position="243"/>
    </location>
</feature>
<evidence type="ECO:0000313" key="2">
    <source>
        <dbReference type="EMBL" id="ONH90071.1"/>
    </source>
</evidence>
<proteinExistence type="predicted"/>
<dbReference type="Gramene" id="ONH90071">
    <property type="protein sequence ID" value="ONH90071"/>
    <property type="gene ID" value="PRUPE_8G033100"/>
</dbReference>
<dbReference type="EMBL" id="CM007658">
    <property type="protein sequence ID" value="ONH90071.1"/>
    <property type="molecule type" value="Genomic_DNA"/>
</dbReference>